<dbReference type="Proteomes" id="UP001189429">
    <property type="component" value="Unassembled WGS sequence"/>
</dbReference>
<gene>
    <name evidence="1" type="ORF">PCOR1329_LOCUS10008</name>
</gene>
<reference evidence="1" key="1">
    <citation type="submission" date="2023-10" db="EMBL/GenBank/DDBJ databases">
        <authorList>
            <person name="Chen Y."/>
            <person name="Shah S."/>
            <person name="Dougan E. K."/>
            <person name="Thang M."/>
            <person name="Chan C."/>
        </authorList>
    </citation>
    <scope>NUCLEOTIDE SEQUENCE [LARGE SCALE GENOMIC DNA]</scope>
</reference>
<accession>A0ABN9QD53</accession>
<evidence type="ECO:0000313" key="2">
    <source>
        <dbReference type="Proteomes" id="UP001189429"/>
    </source>
</evidence>
<keyword evidence="2" id="KW-1185">Reference proteome</keyword>
<dbReference type="EMBL" id="CAUYUJ010002816">
    <property type="protein sequence ID" value="CAK0802498.1"/>
    <property type="molecule type" value="Genomic_DNA"/>
</dbReference>
<protein>
    <submittedName>
        <fullName evidence="1">Uncharacterized protein</fullName>
    </submittedName>
</protein>
<comment type="caution">
    <text evidence="1">The sequence shown here is derived from an EMBL/GenBank/DDBJ whole genome shotgun (WGS) entry which is preliminary data.</text>
</comment>
<proteinExistence type="predicted"/>
<feature type="non-terminal residue" evidence="1">
    <location>
        <position position="623"/>
    </location>
</feature>
<organism evidence="1 2">
    <name type="scientific">Prorocentrum cordatum</name>
    <dbReference type="NCBI Taxonomy" id="2364126"/>
    <lineage>
        <taxon>Eukaryota</taxon>
        <taxon>Sar</taxon>
        <taxon>Alveolata</taxon>
        <taxon>Dinophyceae</taxon>
        <taxon>Prorocentrales</taxon>
        <taxon>Prorocentraceae</taxon>
        <taxon>Prorocentrum</taxon>
    </lineage>
</organism>
<sequence length="623" mass="69158">MVCTKCKKPVTLSNSKPTGRNPLYRIGNDCATNKRNMERKVAKRESTDALKVWWEKLQKNPVEEEAWYVKMAAKSPHSTFSDEEIMQVTEQAIHKRVTREGETLIAKPRTYILDNVDRNFVENRVQKRPWPLTAGISAMRLQRWKGSFKSAGFHAHLERDMVLRSVADAEGEAEVLAVEMERAAERKKRTAEAASVASPSADPKKSKTMLHAWLAEKSGKMDSLLIRLRGEMDLEAPAFDRIMPEDRATEEAAWKKLKDSMTDALTEVSTKVSKWQEEHTVDKILPSGAEANIKELIEKLSADYKLYHSRDDHLKPFQEAVTKAKKFLKDVAKARKASEDATRNRRAANSRLNAADDGQEDEVCPLFDTFGDAEVEAFRSVNVTDVPAEYPKKAYYAPPSQDMSKAAAALKVNPNYKTLTKWAAAKMRKEESMSVVCAITTKKFLTDIESSMGGKFDSKFTALDLTFPKEHDEVKRACKEYQIVAANPGYHNVAVTTFCLPEVMAMVTGRAWVAGAPWNKLTGDNMTVRKDHMANMTANNFKAFAAGVGGFCVLAKPGSLVCVPAGMMVFTAVPGGDAASWLRWGVLGKGDIVTVAGSLSEMLSSYPYLGTTDYSTLASLTAH</sequence>
<evidence type="ECO:0000313" key="1">
    <source>
        <dbReference type="EMBL" id="CAK0802498.1"/>
    </source>
</evidence>
<name>A0ABN9QD53_9DINO</name>